<feature type="domain" description="CCHC-type" evidence="2">
    <location>
        <begin position="73"/>
        <end position="88"/>
    </location>
</feature>
<dbReference type="Proteomes" id="UP001458880">
    <property type="component" value="Unassembled WGS sequence"/>
</dbReference>
<dbReference type="SUPFAM" id="SSF57756">
    <property type="entry name" value="Retrovirus zinc finger-like domains"/>
    <property type="match status" value="1"/>
</dbReference>
<dbReference type="InterPro" id="IPR036875">
    <property type="entry name" value="Znf_CCHC_sf"/>
</dbReference>
<keyword evidence="1" id="KW-0863">Zinc-finger</keyword>
<proteinExistence type="predicted"/>
<dbReference type="GO" id="GO:0008270">
    <property type="term" value="F:zinc ion binding"/>
    <property type="evidence" value="ECO:0007669"/>
    <property type="project" value="UniProtKB-KW"/>
</dbReference>
<protein>
    <recommendedName>
        <fullName evidence="2">CCHC-type domain-containing protein</fullName>
    </recommendedName>
</protein>
<evidence type="ECO:0000313" key="3">
    <source>
        <dbReference type="EMBL" id="KAK9680193.1"/>
    </source>
</evidence>
<sequence>MEETDVICHLFLTLPKCYDTIVTALETIPDRKLTLDFVKSRLLEEEIKRRNTGTIKKNETKAIAFTANKFPFKCYKCDRIGHKKADCKFKKDKDRNGKSFFPKESKTERKEEKSEVSIAFIATDKKKEEEADTMNWYLDSGASDHMCNNIKHFKILKKLDKPVNL</sequence>
<accession>A0AAW1HUC7</accession>
<keyword evidence="1" id="KW-0862">Zinc</keyword>
<reference evidence="3 4" key="1">
    <citation type="journal article" date="2024" name="BMC Genomics">
        <title>De novo assembly and annotation of Popillia japonica's genome with initial clues to its potential as an invasive pest.</title>
        <authorList>
            <person name="Cucini C."/>
            <person name="Boschi S."/>
            <person name="Funari R."/>
            <person name="Cardaioli E."/>
            <person name="Iannotti N."/>
            <person name="Marturano G."/>
            <person name="Paoli F."/>
            <person name="Bruttini M."/>
            <person name="Carapelli A."/>
            <person name="Frati F."/>
            <person name="Nardi F."/>
        </authorList>
    </citation>
    <scope>NUCLEOTIDE SEQUENCE [LARGE SCALE GENOMIC DNA]</scope>
    <source>
        <strain evidence="3">DMR45628</strain>
    </source>
</reference>
<dbReference type="InterPro" id="IPR001878">
    <property type="entry name" value="Znf_CCHC"/>
</dbReference>
<keyword evidence="4" id="KW-1185">Reference proteome</keyword>
<organism evidence="3 4">
    <name type="scientific">Popillia japonica</name>
    <name type="common">Japanese beetle</name>
    <dbReference type="NCBI Taxonomy" id="7064"/>
    <lineage>
        <taxon>Eukaryota</taxon>
        <taxon>Metazoa</taxon>
        <taxon>Ecdysozoa</taxon>
        <taxon>Arthropoda</taxon>
        <taxon>Hexapoda</taxon>
        <taxon>Insecta</taxon>
        <taxon>Pterygota</taxon>
        <taxon>Neoptera</taxon>
        <taxon>Endopterygota</taxon>
        <taxon>Coleoptera</taxon>
        <taxon>Polyphaga</taxon>
        <taxon>Scarabaeiformia</taxon>
        <taxon>Scarabaeidae</taxon>
        <taxon>Rutelinae</taxon>
        <taxon>Popillia</taxon>
    </lineage>
</organism>
<evidence type="ECO:0000259" key="2">
    <source>
        <dbReference type="PROSITE" id="PS50158"/>
    </source>
</evidence>
<dbReference type="AlphaFoldDB" id="A0AAW1HUC7"/>
<dbReference type="PROSITE" id="PS50158">
    <property type="entry name" value="ZF_CCHC"/>
    <property type="match status" value="1"/>
</dbReference>
<evidence type="ECO:0000256" key="1">
    <source>
        <dbReference type="PROSITE-ProRule" id="PRU00047"/>
    </source>
</evidence>
<keyword evidence="1" id="KW-0479">Metal-binding</keyword>
<evidence type="ECO:0000313" key="4">
    <source>
        <dbReference type="Proteomes" id="UP001458880"/>
    </source>
</evidence>
<dbReference type="GO" id="GO:0003676">
    <property type="term" value="F:nucleic acid binding"/>
    <property type="evidence" value="ECO:0007669"/>
    <property type="project" value="InterPro"/>
</dbReference>
<comment type="caution">
    <text evidence="3">The sequence shown here is derived from an EMBL/GenBank/DDBJ whole genome shotgun (WGS) entry which is preliminary data.</text>
</comment>
<name>A0AAW1HUC7_POPJA</name>
<dbReference type="EMBL" id="JASPKY010000922">
    <property type="protein sequence ID" value="KAK9680193.1"/>
    <property type="molecule type" value="Genomic_DNA"/>
</dbReference>
<gene>
    <name evidence="3" type="ORF">QE152_g39276</name>
</gene>